<evidence type="ECO:0000313" key="1">
    <source>
        <dbReference type="EMBL" id="KFB69533.1"/>
    </source>
</evidence>
<dbReference type="STRING" id="1457154.CAPSK01_000796"/>
<proteinExistence type="predicted"/>
<name>A0A084Y489_9PROT</name>
<dbReference type="AlphaFoldDB" id="A0A084Y489"/>
<protein>
    <submittedName>
        <fullName evidence="1">Putative nucleic acid-binding protein</fullName>
    </submittedName>
</protein>
<reference evidence="1 2" key="1">
    <citation type="submission" date="2014-07" db="EMBL/GenBank/DDBJ databases">
        <title>Expanding our view of genomic diversity in Candidatus Accumulibacter clades.</title>
        <authorList>
            <person name="Skennerton C.T."/>
            <person name="Barr J.J."/>
            <person name="Slater F.R."/>
            <person name="Bond P.L."/>
            <person name="Tyson G.W."/>
        </authorList>
    </citation>
    <scope>NUCLEOTIDE SEQUENCE [LARGE SCALE GENOMIC DNA]</scope>
    <source>
        <strain evidence="2">SK-01</strain>
    </source>
</reference>
<organism evidence="1 2">
    <name type="scientific">Candidatus Accumulibacter vicinus</name>
    <dbReference type="NCBI Taxonomy" id="2954382"/>
    <lineage>
        <taxon>Bacteria</taxon>
        <taxon>Pseudomonadati</taxon>
        <taxon>Pseudomonadota</taxon>
        <taxon>Betaproteobacteria</taxon>
        <taxon>Candidatus Accumulibacter</taxon>
    </lineage>
</organism>
<accession>A0A084Y489</accession>
<comment type="caution">
    <text evidence="1">The sequence shown here is derived from an EMBL/GenBank/DDBJ whole genome shotgun (WGS) entry which is preliminary data.</text>
</comment>
<sequence length="103" mass="12031">MDLTDASLVLLAEESGEGRIVGTDERDFHTDRWKNQHPFRNLLLGQVIEMDTVLLYGWEDAGCWIARLDRRARCVSWFLVMWRSPWELTTKLTWWPGPASRPG</sequence>
<evidence type="ECO:0000313" key="2">
    <source>
        <dbReference type="Proteomes" id="UP000019812"/>
    </source>
</evidence>
<dbReference type="EMBL" id="JDSS02000013">
    <property type="protein sequence ID" value="KFB69533.1"/>
    <property type="molecule type" value="Genomic_DNA"/>
</dbReference>
<dbReference type="Proteomes" id="UP000019812">
    <property type="component" value="Unassembled WGS sequence"/>
</dbReference>
<gene>
    <name evidence="1" type="ORF">CAPSK01_000796</name>
</gene>